<sequence>MAVDCGHACGAILGTTARLKLSMVNCQLSCRMLIPSPKGMITL</sequence>
<reference evidence="1" key="1">
    <citation type="journal article" date="2012" name="PLoS ONE">
        <title>Gene sets for utilization of primary and secondary nutrition supplies in the distal gut of endangered iberian lynx.</title>
        <authorList>
            <person name="Alcaide M."/>
            <person name="Messina E."/>
            <person name="Richter M."/>
            <person name="Bargiela R."/>
            <person name="Peplies J."/>
            <person name="Huws S.A."/>
            <person name="Newbold C.J."/>
            <person name="Golyshin P.N."/>
            <person name="Simon M.A."/>
            <person name="Lopez G."/>
            <person name="Yakimov M.M."/>
            <person name="Ferrer M."/>
        </authorList>
    </citation>
    <scope>NUCLEOTIDE SEQUENCE</scope>
</reference>
<dbReference type="EMBL" id="AMCI01006276">
    <property type="protein sequence ID" value="EJW94609.1"/>
    <property type="molecule type" value="Genomic_DNA"/>
</dbReference>
<name>J9G544_9ZZZZ</name>
<comment type="caution">
    <text evidence="1">The sequence shown here is derived from an EMBL/GenBank/DDBJ whole genome shotgun (WGS) entry which is preliminary data.</text>
</comment>
<proteinExistence type="predicted"/>
<gene>
    <name evidence="1" type="ORF">EVA_17283</name>
</gene>
<accession>J9G544</accession>
<evidence type="ECO:0000313" key="1">
    <source>
        <dbReference type="EMBL" id="EJW94609.1"/>
    </source>
</evidence>
<protein>
    <submittedName>
        <fullName evidence="1">Uncharacterized protein</fullName>
    </submittedName>
</protein>
<organism evidence="1">
    <name type="scientific">gut metagenome</name>
    <dbReference type="NCBI Taxonomy" id="749906"/>
    <lineage>
        <taxon>unclassified sequences</taxon>
        <taxon>metagenomes</taxon>
        <taxon>organismal metagenomes</taxon>
    </lineage>
</organism>
<dbReference type="AlphaFoldDB" id="J9G544"/>